<dbReference type="InterPro" id="IPR002641">
    <property type="entry name" value="PNPLA_dom"/>
</dbReference>
<gene>
    <name evidence="7" type="ORF">PBRA_004238</name>
    <name evidence="8" type="ORF">PLBR_LOCUS7600</name>
</gene>
<comment type="caution">
    <text evidence="4">Lacks conserved residue(s) required for the propagation of feature annotation.</text>
</comment>
<dbReference type="InterPro" id="IPR016035">
    <property type="entry name" value="Acyl_Trfase/lysoPLipase"/>
</dbReference>
<keyword evidence="8" id="KW-0496">Mitochondrion</keyword>
<dbReference type="GO" id="GO:0016042">
    <property type="term" value="P:lipid catabolic process"/>
    <property type="evidence" value="ECO:0007669"/>
    <property type="project" value="UniProtKB-UniRule"/>
</dbReference>
<keyword evidence="9" id="KW-1185">Reference proteome</keyword>
<dbReference type="InterPro" id="IPR021771">
    <property type="entry name" value="Triacylglycerol_lipase_N"/>
</dbReference>
<dbReference type="Pfam" id="PF01734">
    <property type="entry name" value="Patatin"/>
    <property type="match status" value="1"/>
</dbReference>
<evidence type="ECO:0000256" key="1">
    <source>
        <dbReference type="ARBA" id="ARBA00022801"/>
    </source>
</evidence>
<dbReference type="Pfam" id="PF11815">
    <property type="entry name" value="DUF3336"/>
    <property type="match status" value="1"/>
</dbReference>
<dbReference type="Gene3D" id="3.40.1090.10">
    <property type="entry name" value="Cytosolic phospholipase A2 catalytic domain"/>
    <property type="match status" value="2"/>
</dbReference>
<dbReference type="Proteomes" id="UP000290189">
    <property type="component" value="Unassembled WGS sequence"/>
</dbReference>
<evidence type="ECO:0000256" key="3">
    <source>
        <dbReference type="ARBA" id="ARBA00023098"/>
    </source>
</evidence>
<keyword evidence="3 4" id="KW-0443">Lipid metabolism</keyword>
<sequence length="679" mass="76399">MLRSGAGGRRGWVLRVKAIVMRVLAVNARFLMWIVAPDLLARVIARHSLALLMLYVVHFGCRKLRSLLRARFNWLWKFVTHRSAYAKQVADLKNAMRRATSFEAWHQAACDLDQLTGRLSWKDVDESDLYDHARIRDNLSTLRKYHEQHDIEPLMDFLRSHLSRNLGGIDNPMLYEYLRSGTKTLVEEYTYQVARSIDFVANDTTSGISVMRKLAFFTEARHAFGRSALLLSGGSTLGLYHAGVITALVNNGVLPRVISGSSVGSIFAAMVGTRTDAELAVLSRDYAPHLDVFPSSKSNVMRKLERFVHEGYFFDMDIMQACVTENVGDFTFWEAYVRTGRILNIAVTSSSECEGEPLLLNYLTAPNVLIWSAVCASCAIPYIFKPVELKCKQSDGKIARYFPKGVSFYDGSVHSDLPVRRLAEMFNVNHYIVSQVNPHVVPFVQPHLSLRSSSSWVAKATFFFGNELRDLLLRIASLVLSPRSFLTLESVVAQTYVGDVTLFPEPSCHQFTLLLDNPTHEHYLYCKNEGERYTWRKLAMIKQRCCVEFALDACVRSLRTSVLLKTGLPMFTGNVSPLETLNSRIRSWSAEQFEQFQETEKSSLTRGVSSSVLPELTRPDVRYLAPETTRPARGGEEPDHAPSTQEGERHAEHGPGSCTNIEALILAAELDNSDIAPLP</sequence>
<evidence type="ECO:0000259" key="6">
    <source>
        <dbReference type="PROSITE" id="PS51635"/>
    </source>
</evidence>
<dbReference type="STRING" id="37360.A0A0G4IK64"/>
<dbReference type="PANTHER" id="PTHR14226">
    <property type="entry name" value="NEUROPATHY TARGET ESTERASE/SWISS CHEESE D.MELANOGASTER"/>
    <property type="match status" value="1"/>
</dbReference>
<dbReference type="InterPro" id="IPR050301">
    <property type="entry name" value="NTE"/>
</dbReference>
<feature type="compositionally biased region" description="Basic and acidic residues" evidence="5">
    <location>
        <begin position="633"/>
        <end position="653"/>
    </location>
</feature>
<feature type="active site" description="Proton acceptor" evidence="4">
    <location>
        <position position="410"/>
    </location>
</feature>
<dbReference type="GO" id="GO:0004806">
    <property type="term" value="F:triacylglycerol lipase activity"/>
    <property type="evidence" value="ECO:0007669"/>
    <property type="project" value="InterPro"/>
</dbReference>
<dbReference type="EMBL" id="OVEO01000014">
    <property type="protein sequence ID" value="SPR00385.1"/>
    <property type="molecule type" value="Genomic_DNA"/>
</dbReference>
<keyword evidence="2 4" id="KW-0442">Lipid degradation</keyword>
<dbReference type="SUPFAM" id="SSF52151">
    <property type="entry name" value="FabD/lysophospholipase-like"/>
    <property type="match status" value="1"/>
</dbReference>
<geneLocation type="mitochondrion" evidence="8"/>
<feature type="short sequence motif" description="GXSXG" evidence="4">
    <location>
        <begin position="260"/>
        <end position="264"/>
    </location>
</feature>
<evidence type="ECO:0000313" key="8">
    <source>
        <dbReference type="EMBL" id="SPR00385.1"/>
    </source>
</evidence>
<evidence type="ECO:0000313" key="7">
    <source>
        <dbReference type="EMBL" id="CEO95512.1"/>
    </source>
</evidence>
<evidence type="ECO:0000256" key="5">
    <source>
        <dbReference type="SAM" id="MobiDB-lite"/>
    </source>
</evidence>
<name>A0A0G4IK64_PLABS</name>
<feature type="domain" description="PNPLA" evidence="6">
    <location>
        <begin position="229"/>
        <end position="423"/>
    </location>
</feature>
<evidence type="ECO:0000313" key="9">
    <source>
        <dbReference type="Proteomes" id="UP000039324"/>
    </source>
</evidence>
<evidence type="ECO:0000256" key="4">
    <source>
        <dbReference type="PROSITE-ProRule" id="PRU01161"/>
    </source>
</evidence>
<dbReference type="Proteomes" id="UP000039324">
    <property type="component" value="Unassembled WGS sequence"/>
</dbReference>
<accession>A0A0G4IK64</accession>
<feature type="active site" description="Nucleophile" evidence="4">
    <location>
        <position position="262"/>
    </location>
</feature>
<reference evidence="8 10" key="2">
    <citation type="submission" date="2018-03" db="EMBL/GenBank/DDBJ databases">
        <authorList>
            <person name="Fogelqvist J."/>
        </authorList>
    </citation>
    <scope>NUCLEOTIDE SEQUENCE [LARGE SCALE GENOMIC DNA]</scope>
</reference>
<dbReference type="PROSITE" id="PS51635">
    <property type="entry name" value="PNPLA"/>
    <property type="match status" value="1"/>
</dbReference>
<evidence type="ECO:0000256" key="2">
    <source>
        <dbReference type="ARBA" id="ARBA00022963"/>
    </source>
</evidence>
<proteinExistence type="predicted"/>
<feature type="region of interest" description="Disordered" evidence="5">
    <location>
        <begin position="619"/>
        <end position="660"/>
    </location>
</feature>
<evidence type="ECO:0000313" key="10">
    <source>
        <dbReference type="Proteomes" id="UP000290189"/>
    </source>
</evidence>
<dbReference type="PANTHER" id="PTHR14226:SF10">
    <property type="entry name" value="TRIACYLGLYCEROL LIPASE 4-RELATED"/>
    <property type="match status" value="1"/>
</dbReference>
<reference evidence="7 9" key="1">
    <citation type="submission" date="2015-02" db="EMBL/GenBank/DDBJ databases">
        <authorList>
            <person name="Chooi Y.-H."/>
        </authorList>
    </citation>
    <scope>NUCLEOTIDE SEQUENCE [LARGE SCALE GENOMIC DNA]</scope>
    <source>
        <strain evidence="7">E3</strain>
    </source>
</reference>
<dbReference type="OrthoDB" id="10049244at2759"/>
<organism evidence="7 9">
    <name type="scientific">Plasmodiophora brassicae</name>
    <name type="common">Clubroot disease agent</name>
    <dbReference type="NCBI Taxonomy" id="37360"/>
    <lineage>
        <taxon>Eukaryota</taxon>
        <taxon>Sar</taxon>
        <taxon>Rhizaria</taxon>
        <taxon>Endomyxa</taxon>
        <taxon>Phytomyxea</taxon>
        <taxon>Plasmodiophorida</taxon>
        <taxon>Plasmodiophoridae</taxon>
        <taxon>Plasmodiophora</taxon>
    </lineage>
</organism>
<dbReference type="OMA" id="SIVPWPH"/>
<dbReference type="EMBL" id="CDSF01000024">
    <property type="protein sequence ID" value="CEO95512.1"/>
    <property type="molecule type" value="Genomic_DNA"/>
</dbReference>
<protein>
    <recommendedName>
        <fullName evidence="6">PNPLA domain-containing protein</fullName>
    </recommendedName>
</protein>
<dbReference type="AlphaFoldDB" id="A0A0G4IK64"/>
<keyword evidence="1 4" id="KW-0378">Hydrolase</keyword>